<evidence type="ECO:0000313" key="1">
    <source>
        <dbReference type="EMBL" id="RKN43839.1"/>
    </source>
</evidence>
<dbReference type="EMBL" id="RBAL01000004">
    <property type="protein sequence ID" value="RKN43839.1"/>
    <property type="molecule type" value="Genomic_DNA"/>
</dbReference>
<dbReference type="RefSeq" id="WP_120677425.1">
    <property type="nucleotide sequence ID" value="NZ_RBAL01000004.1"/>
</dbReference>
<accession>A0A3A9Z717</accession>
<organism evidence="1 2">
    <name type="scientific">Streptomyces hoynatensis</name>
    <dbReference type="NCBI Taxonomy" id="1141874"/>
    <lineage>
        <taxon>Bacteria</taxon>
        <taxon>Bacillati</taxon>
        <taxon>Actinomycetota</taxon>
        <taxon>Actinomycetes</taxon>
        <taxon>Kitasatosporales</taxon>
        <taxon>Streptomycetaceae</taxon>
        <taxon>Streptomyces</taxon>
    </lineage>
</organism>
<dbReference type="InterPro" id="IPR034660">
    <property type="entry name" value="DinB/YfiT-like"/>
</dbReference>
<keyword evidence="2" id="KW-1185">Reference proteome</keyword>
<sequence length="173" mass="19207">MIDERLGLPPDADERTTLTCFLDFQRNALVRTCAGLTDEQLRLRAAPPSGLSLLGLVRHLAGVERWYFQAVMAGTWPGGLYTRTDDPDEDFNDIENATGAAAFATWRAEVAASRAITAERPLDAIGAVPEWADERAGRRYSLRWVLTHMIDEYARHNGHADLIREAIDGQVGE</sequence>
<dbReference type="Pfam" id="PF04978">
    <property type="entry name" value="MST"/>
    <property type="match status" value="1"/>
</dbReference>
<comment type="caution">
    <text evidence="1">The sequence shown here is derived from an EMBL/GenBank/DDBJ whole genome shotgun (WGS) entry which is preliminary data.</text>
</comment>
<dbReference type="SUPFAM" id="SSF109854">
    <property type="entry name" value="DinB/YfiT-like putative metalloenzymes"/>
    <property type="match status" value="1"/>
</dbReference>
<reference evidence="1 2" key="1">
    <citation type="journal article" date="2014" name="Int. J. Syst. Evol. Microbiol.">
        <title>Streptomyces hoynatensis sp. nov., isolated from deep marine sediment.</title>
        <authorList>
            <person name="Veyisoglu A."/>
            <person name="Sahin N."/>
        </authorList>
    </citation>
    <scope>NUCLEOTIDE SEQUENCE [LARGE SCALE GENOMIC DNA]</scope>
    <source>
        <strain evidence="1 2">KCTC 29097</strain>
    </source>
</reference>
<evidence type="ECO:0000313" key="2">
    <source>
        <dbReference type="Proteomes" id="UP000272474"/>
    </source>
</evidence>
<dbReference type="AlphaFoldDB" id="A0A3A9Z717"/>
<gene>
    <name evidence="1" type="ORF">D7294_09005</name>
</gene>
<proteinExistence type="predicted"/>
<dbReference type="Proteomes" id="UP000272474">
    <property type="component" value="Unassembled WGS sequence"/>
</dbReference>
<dbReference type="Gene3D" id="1.20.120.450">
    <property type="entry name" value="dinb family like domain"/>
    <property type="match status" value="1"/>
</dbReference>
<dbReference type="OrthoDB" id="4548523at2"/>
<dbReference type="InterPro" id="IPR007061">
    <property type="entry name" value="MST-like"/>
</dbReference>
<protein>
    <submittedName>
        <fullName evidence="1">DinB family protein</fullName>
    </submittedName>
</protein>
<name>A0A3A9Z717_9ACTN</name>